<protein>
    <recommendedName>
        <fullName evidence="10">Bile acid:sodium symporter</fullName>
    </recommendedName>
</protein>
<feature type="transmembrane region" description="Helical" evidence="5">
    <location>
        <begin position="251"/>
        <end position="272"/>
    </location>
</feature>
<dbReference type="Proteomes" id="UP000232533">
    <property type="component" value="Unassembled WGS sequence"/>
</dbReference>
<reference evidence="6 8" key="2">
    <citation type="submission" date="2016-09" db="EMBL/GenBank/DDBJ databases">
        <title>Genome Sequence of Salegentibacter salarius,Isolated from a Marine Solar Saltern of the Yellow Sea in South Korea.</title>
        <authorList>
            <person name="Zheng Q."/>
            <person name="Liu Y."/>
        </authorList>
    </citation>
    <scope>NUCLEOTIDE SEQUENCE [LARGE SCALE GENOMIC DNA]</scope>
    <source>
        <strain evidence="6 8">KCTC 12974</strain>
    </source>
</reference>
<evidence type="ECO:0000256" key="5">
    <source>
        <dbReference type="SAM" id="Phobius"/>
    </source>
</evidence>
<keyword evidence="3 5" id="KW-1133">Transmembrane helix</keyword>
<sequence length="313" mass="35397">MEFVFSKKYYLGFLLNNMQQFANIFMPLSIALIMFGIGLELNFSNFRRVFTHPRAIITGLASQLFLLPIIAFLLIYFWPIDPVYKIGVMLLAACPGGTASNLVTKMLRGRVALSVSLTAFNSFIILFSIPLVVQFSFMVFGKEEQSFSLTFGETMSDVLFTVILPVVAGILLNEFFGYKFGDKLHKALQYILPGIMLLAFIVVIFFDESQQNVKYFEHLNLFIPLIILNYATIIVGYLVSRRLKLKHSSAYTIAIEMGLQNSVLALFIANQVLKDKDISLVAILYSSFSLITTFVGGWILKNYFGKKADRKLK</sequence>
<dbReference type="Gene3D" id="1.20.1530.20">
    <property type="match status" value="1"/>
</dbReference>
<evidence type="ECO:0000256" key="4">
    <source>
        <dbReference type="ARBA" id="ARBA00023136"/>
    </source>
</evidence>
<reference evidence="7 9" key="1">
    <citation type="submission" date="2015-10" db="EMBL/GenBank/DDBJ databases">
        <title>Draft genome sequence of Salegentibacter salinarum KCTC 12975.</title>
        <authorList>
            <person name="Lin W."/>
            <person name="Zheng Q."/>
        </authorList>
    </citation>
    <scope>NUCLEOTIDE SEQUENCE [LARGE SCALE GENOMIC DNA]</scope>
    <source>
        <strain evidence="7 9">KCTC 12974</strain>
    </source>
</reference>
<dbReference type="OrthoDB" id="9806785at2"/>
<keyword evidence="2 5" id="KW-0812">Transmembrane</keyword>
<evidence type="ECO:0000313" key="6">
    <source>
        <dbReference type="EMBL" id="OEY72917.1"/>
    </source>
</evidence>
<proteinExistence type="predicted"/>
<evidence type="ECO:0000313" key="7">
    <source>
        <dbReference type="EMBL" id="PKD19816.1"/>
    </source>
</evidence>
<feature type="transmembrane region" description="Helical" evidence="5">
    <location>
        <begin position="218"/>
        <end position="239"/>
    </location>
</feature>
<evidence type="ECO:0000256" key="2">
    <source>
        <dbReference type="ARBA" id="ARBA00022692"/>
    </source>
</evidence>
<feature type="transmembrane region" description="Helical" evidence="5">
    <location>
        <begin position="188"/>
        <end position="206"/>
    </location>
</feature>
<comment type="caution">
    <text evidence="7">The sequence shown here is derived from an EMBL/GenBank/DDBJ whole genome shotgun (WGS) entry which is preliminary data.</text>
</comment>
<evidence type="ECO:0000256" key="3">
    <source>
        <dbReference type="ARBA" id="ARBA00022989"/>
    </source>
</evidence>
<dbReference type="InterPro" id="IPR004710">
    <property type="entry name" value="Bilac:Na_transpt"/>
</dbReference>
<feature type="transmembrane region" description="Helical" evidence="5">
    <location>
        <begin position="115"/>
        <end position="138"/>
    </location>
</feature>
<feature type="transmembrane region" description="Helical" evidence="5">
    <location>
        <begin position="84"/>
        <end position="103"/>
    </location>
</feature>
<evidence type="ECO:0000256" key="1">
    <source>
        <dbReference type="ARBA" id="ARBA00004141"/>
    </source>
</evidence>
<evidence type="ECO:0008006" key="10">
    <source>
        <dbReference type="Google" id="ProtNLM"/>
    </source>
</evidence>
<accession>A0A2N0TYQ8</accession>
<dbReference type="InterPro" id="IPR002657">
    <property type="entry name" value="BilAc:Na_symport/Acr3"/>
</dbReference>
<dbReference type="PANTHER" id="PTHR10361:SF24">
    <property type="entry name" value="P3 PROTEIN"/>
    <property type="match status" value="1"/>
</dbReference>
<dbReference type="InterPro" id="IPR038770">
    <property type="entry name" value="Na+/solute_symporter_sf"/>
</dbReference>
<dbReference type="GO" id="GO:0016020">
    <property type="term" value="C:membrane"/>
    <property type="evidence" value="ECO:0007669"/>
    <property type="project" value="UniProtKB-SubCell"/>
</dbReference>
<dbReference type="EMBL" id="MJBR01000012">
    <property type="protein sequence ID" value="OEY72917.1"/>
    <property type="molecule type" value="Genomic_DNA"/>
</dbReference>
<feature type="transmembrane region" description="Helical" evidence="5">
    <location>
        <begin position="278"/>
        <end position="300"/>
    </location>
</feature>
<dbReference type="AlphaFoldDB" id="A0A2N0TYQ8"/>
<dbReference type="PANTHER" id="PTHR10361">
    <property type="entry name" value="SODIUM-BILE ACID COTRANSPORTER"/>
    <property type="match status" value="1"/>
</dbReference>
<evidence type="ECO:0000313" key="9">
    <source>
        <dbReference type="Proteomes" id="UP000232533"/>
    </source>
</evidence>
<dbReference type="Pfam" id="PF01758">
    <property type="entry name" value="SBF"/>
    <property type="match status" value="1"/>
</dbReference>
<organism evidence="7 9">
    <name type="scientific">Salegentibacter salarius</name>
    <dbReference type="NCBI Taxonomy" id="435906"/>
    <lineage>
        <taxon>Bacteria</taxon>
        <taxon>Pseudomonadati</taxon>
        <taxon>Bacteroidota</taxon>
        <taxon>Flavobacteriia</taxon>
        <taxon>Flavobacteriales</taxon>
        <taxon>Flavobacteriaceae</taxon>
        <taxon>Salegentibacter</taxon>
    </lineage>
</organism>
<feature type="transmembrane region" description="Helical" evidence="5">
    <location>
        <begin position="55"/>
        <end position="78"/>
    </location>
</feature>
<evidence type="ECO:0000313" key="8">
    <source>
        <dbReference type="Proteomes" id="UP000176009"/>
    </source>
</evidence>
<keyword evidence="4 5" id="KW-0472">Membrane</keyword>
<dbReference type="Proteomes" id="UP000176009">
    <property type="component" value="Unassembled WGS sequence"/>
</dbReference>
<keyword evidence="8" id="KW-1185">Reference proteome</keyword>
<feature type="transmembrane region" description="Helical" evidence="5">
    <location>
        <begin position="158"/>
        <end position="176"/>
    </location>
</feature>
<dbReference type="RefSeq" id="WP_070053763.1">
    <property type="nucleotide sequence ID" value="NZ_FVZF01000002.1"/>
</dbReference>
<feature type="transmembrane region" description="Helical" evidence="5">
    <location>
        <begin position="20"/>
        <end position="43"/>
    </location>
</feature>
<name>A0A2N0TYQ8_9FLAO</name>
<dbReference type="EMBL" id="LKTR01000012">
    <property type="protein sequence ID" value="PKD19816.1"/>
    <property type="molecule type" value="Genomic_DNA"/>
</dbReference>
<comment type="subcellular location">
    <subcellularLocation>
        <location evidence="1">Membrane</location>
        <topology evidence="1">Multi-pass membrane protein</topology>
    </subcellularLocation>
</comment>
<gene>
    <name evidence="7" type="ORF">APR40_01650</name>
    <name evidence="6" type="ORF">BHS39_01650</name>
</gene>